<evidence type="ECO:0000313" key="2">
    <source>
        <dbReference type="Proteomes" id="UP001189624"/>
    </source>
</evidence>
<accession>A0AA86SNV3</accession>
<protein>
    <submittedName>
        <fullName evidence="1">Uncharacterized protein</fullName>
    </submittedName>
</protein>
<dbReference type="EMBL" id="OY731404">
    <property type="protein sequence ID" value="CAJ1968255.1"/>
    <property type="molecule type" value="Genomic_DNA"/>
</dbReference>
<reference evidence="1" key="1">
    <citation type="submission" date="2023-10" db="EMBL/GenBank/DDBJ databases">
        <authorList>
            <person name="Domelevo Entfellner J.-B."/>
        </authorList>
    </citation>
    <scope>NUCLEOTIDE SEQUENCE</scope>
</reference>
<evidence type="ECO:0000313" key="1">
    <source>
        <dbReference type="EMBL" id="CAJ1968255.1"/>
    </source>
</evidence>
<dbReference type="AlphaFoldDB" id="A0AA86SNV3"/>
<gene>
    <name evidence="1" type="ORF">AYBTSS11_LOCUS21615</name>
</gene>
<proteinExistence type="predicted"/>
<dbReference type="Proteomes" id="UP001189624">
    <property type="component" value="Chromosome 7"/>
</dbReference>
<feature type="non-terminal residue" evidence="1">
    <location>
        <position position="77"/>
    </location>
</feature>
<keyword evidence="2" id="KW-1185">Reference proteome</keyword>
<dbReference type="Gramene" id="rna-AYBTSS11_LOCUS21615">
    <property type="protein sequence ID" value="CAJ1968255.1"/>
    <property type="gene ID" value="gene-AYBTSS11_LOCUS21615"/>
</dbReference>
<organism evidence="1 2">
    <name type="scientific">Sphenostylis stenocarpa</name>
    <dbReference type="NCBI Taxonomy" id="92480"/>
    <lineage>
        <taxon>Eukaryota</taxon>
        <taxon>Viridiplantae</taxon>
        <taxon>Streptophyta</taxon>
        <taxon>Embryophyta</taxon>
        <taxon>Tracheophyta</taxon>
        <taxon>Spermatophyta</taxon>
        <taxon>Magnoliopsida</taxon>
        <taxon>eudicotyledons</taxon>
        <taxon>Gunneridae</taxon>
        <taxon>Pentapetalae</taxon>
        <taxon>rosids</taxon>
        <taxon>fabids</taxon>
        <taxon>Fabales</taxon>
        <taxon>Fabaceae</taxon>
        <taxon>Papilionoideae</taxon>
        <taxon>50 kb inversion clade</taxon>
        <taxon>NPAAA clade</taxon>
        <taxon>indigoferoid/millettioid clade</taxon>
        <taxon>Phaseoleae</taxon>
        <taxon>Sphenostylis</taxon>
    </lineage>
</organism>
<sequence>MGKYTAFPTRVVSEIEGDVMHLFVQPQLRNREKLKRQSLTTTNDGGSRLSVAFRVGIRNLVADSPEMGAFGVDGAKK</sequence>
<name>A0AA86SNV3_9FABA</name>